<dbReference type="Gramene" id="Pp3c20_16460V3.2">
    <property type="protein sequence ID" value="Pp3c20_16460V3.2"/>
    <property type="gene ID" value="Pp3c20_16460"/>
</dbReference>
<dbReference type="AlphaFoldDB" id="A0A2K1IVF6"/>
<dbReference type="EMBL" id="ABEU02000020">
    <property type="protein sequence ID" value="PNR33265.1"/>
    <property type="molecule type" value="Genomic_DNA"/>
</dbReference>
<reference evidence="2 4" key="2">
    <citation type="journal article" date="2018" name="Plant J.">
        <title>The Physcomitrella patens chromosome-scale assembly reveals moss genome structure and evolution.</title>
        <authorList>
            <person name="Lang D."/>
            <person name="Ullrich K.K."/>
            <person name="Murat F."/>
            <person name="Fuchs J."/>
            <person name="Jenkins J."/>
            <person name="Haas F.B."/>
            <person name="Piednoel M."/>
            <person name="Gundlach H."/>
            <person name="Van Bel M."/>
            <person name="Meyberg R."/>
            <person name="Vives C."/>
            <person name="Morata J."/>
            <person name="Symeonidi A."/>
            <person name="Hiss M."/>
            <person name="Muchero W."/>
            <person name="Kamisugi Y."/>
            <person name="Saleh O."/>
            <person name="Blanc G."/>
            <person name="Decker E.L."/>
            <person name="van Gessel N."/>
            <person name="Grimwood J."/>
            <person name="Hayes R.D."/>
            <person name="Graham S.W."/>
            <person name="Gunter L.E."/>
            <person name="McDaniel S.F."/>
            <person name="Hoernstein S.N.W."/>
            <person name="Larsson A."/>
            <person name="Li F.W."/>
            <person name="Perroud P.F."/>
            <person name="Phillips J."/>
            <person name="Ranjan P."/>
            <person name="Rokshar D.S."/>
            <person name="Rothfels C.J."/>
            <person name="Schneider L."/>
            <person name="Shu S."/>
            <person name="Stevenson D.W."/>
            <person name="Thummler F."/>
            <person name="Tillich M."/>
            <person name="Villarreal Aguilar J.C."/>
            <person name="Widiez T."/>
            <person name="Wong G.K."/>
            <person name="Wymore A."/>
            <person name="Zhang Y."/>
            <person name="Zimmer A.D."/>
            <person name="Quatrano R.S."/>
            <person name="Mayer K.F.X."/>
            <person name="Goodstein D."/>
            <person name="Casacuberta J.M."/>
            <person name="Vandepoele K."/>
            <person name="Reski R."/>
            <person name="Cuming A.C."/>
            <person name="Tuskan G.A."/>
            <person name="Maumus F."/>
            <person name="Salse J."/>
            <person name="Schmutz J."/>
            <person name="Rensing S.A."/>
        </authorList>
    </citation>
    <scope>NUCLEOTIDE SEQUENCE [LARGE SCALE GENOMIC DNA]</scope>
    <source>
        <strain evidence="3 4">cv. Gransden 2004</strain>
    </source>
</reference>
<gene>
    <name evidence="3" type="primary">LOC112273404</name>
    <name evidence="2" type="ORF">PHYPA_025208</name>
</gene>
<name>A0A2K1IVF6_PHYPA</name>
<dbReference type="PANTHER" id="PTHR33621:SF2">
    <property type="entry name" value="RIBOSOMAL L1 DOMAIN-CONTAINING PROTEIN"/>
    <property type="match status" value="1"/>
</dbReference>
<accession>A0A2K1IVF6</accession>
<dbReference type="Gramene" id="Pp3c20_16460V3.1">
    <property type="protein sequence ID" value="Pp3c20_16460V3.1"/>
    <property type="gene ID" value="Pp3c20_16460"/>
</dbReference>
<dbReference type="Gramene" id="Pp3c20_16460V3.4">
    <property type="protein sequence ID" value="Pp3c20_16460V3.4"/>
    <property type="gene ID" value="Pp3c20_16460"/>
</dbReference>
<sequence>MSSFRRLKAEATLRLYSLPRRELQVLCKQYGVPANKTNVSMADALSACILAENGKSKASSGTSSLGVSKSTPMKFKVEKKTGLPEASLASFALNGKSKISPVKIAETVLTDDKIEAKFLRSTTTPLKRGIKRSERPLQTLVEEKSKITVVPAFTRAAAFQERLGKAAPAATHGKFGKSITAASSPKARASTPRKRSTEAAAIKIRRSRDALPAVSFSDFPSTPKSSESQVPEITPLNSTSRRAMKMKSRLSSRISSHEEEATLPLPKLAGGAKQPSRDKRVAFADEAEINKSVPGGPEPQPEPDTETIEVSYAEIEFKNPALHKELFGSLRSVTVEEEQVISPAPRQEITPLSPQKTGFEFKDMARHKELFGLCRNSENNCEGFADSLIDSEPVGISNCATRWVPSERSSFNASLLSPELLHNSTTPVHDRPLLPCIREGASGGLNSSVEVLEEHPERHLLQGHDLGPDLDGFDLAASRCERRMKVSGRSHGELRTCLNRVQSDSDIFISDEVQRFSHELFDKEEDKFFPTVAAMKGVVAAVTDMPMSGPERSAQIPATPMTTMQTNSTSNFGETVTPLTKIRNKIDSTLAKATSILEKLATWSSDAERKVREGYWEPKCSSIMEDPSAVDGFKTPTTKALIAKTVVDRDLPSAKKPRLTPKPMMDSEKEFIVCEDLDIVSKGDAPGAKKVRTPGESISGVSDKENQSEVSRKIIGLGREKKKGNKYEVLRDLSMNSSNENVQGIAKAGTGQVRPEEMSWRKLRATVKERVRQIEALKDSDTRTHKCWNMTF</sequence>
<dbReference type="KEGG" id="ppp:112273404"/>
<dbReference type="EnsemblPlants" id="Pp3c20_16460V3.1">
    <property type="protein sequence ID" value="Pp3c20_16460V3.1"/>
    <property type="gene ID" value="Pp3c20_16460"/>
</dbReference>
<feature type="region of interest" description="Disordered" evidence="1">
    <location>
        <begin position="165"/>
        <end position="280"/>
    </location>
</feature>
<reference evidence="2 4" key="1">
    <citation type="journal article" date="2008" name="Science">
        <title>The Physcomitrella genome reveals evolutionary insights into the conquest of land by plants.</title>
        <authorList>
            <person name="Rensing S."/>
            <person name="Lang D."/>
            <person name="Zimmer A."/>
            <person name="Terry A."/>
            <person name="Salamov A."/>
            <person name="Shapiro H."/>
            <person name="Nishiyama T."/>
            <person name="Perroud P.-F."/>
            <person name="Lindquist E."/>
            <person name="Kamisugi Y."/>
            <person name="Tanahashi T."/>
            <person name="Sakakibara K."/>
            <person name="Fujita T."/>
            <person name="Oishi K."/>
            <person name="Shin-I T."/>
            <person name="Kuroki Y."/>
            <person name="Toyoda A."/>
            <person name="Suzuki Y."/>
            <person name="Hashimoto A."/>
            <person name="Yamaguchi K."/>
            <person name="Sugano A."/>
            <person name="Kohara Y."/>
            <person name="Fujiyama A."/>
            <person name="Anterola A."/>
            <person name="Aoki S."/>
            <person name="Ashton N."/>
            <person name="Barbazuk W.B."/>
            <person name="Barker E."/>
            <person name="Bennetzen J."/>
            <person name="Bezanilla M."/>
            <person name="Blankenship R."/>
            <person name="Cho S.H."/>
            <person name="Dutcher S."/>
            <person name="Estelle M."/>
            <person name="Fawcett J.A."/>
            <person name="Gundlach H."/>
            <person name="Hanada K."/>
            <person name="Heyl A."/>
            <person name="Hicks K.A."/>
            <person name="Hugh J."/>
            <person name="Lohr M."/>
            <person name="Mayer K."/>
            <person name="Melkozernov A."/>
            <person name="Murata T."/>
            <person name="Nelson D."/>
            <person name="Pils B."/>
            <person name="Prigge M."/>
            <person name="Reiss B."/>
            <person name="Renner T."/>
            <person name="Rombauts S."/>
            <person name="Rushton P."/>
            <person name="Sanderfoot A."/>
            <person name="Schween G."/>
            <person name="Shiu S.-H."/>
            <person name="Stueber K."/>
            <person name="Theodoulou F.L."/>
            <person name="Tu H."/>
            <person name="Van de Peer Y."/>
            <person name="Verrier P.J."/>
            <person name="Waters E."/>
            <person name="Wood A."/>
            <person name="Yang L."/>
            <person name="Cove D."/>
            <person name="Cuming A."/>
            <person name="Hasebe M."/>
            <person name="Lucas S."/>
            <person name="Mishler D.B."/>
            <person name="Reski R."/>
            <person name="Grigoriev I."/>
            <person name="Quatrano R.S."/>
            <person name="Boore J.L."/>
        </authorList>
    </citation>
    <scope>NUCLEOTIDE SEQUENCE [LARGE SCALE GENOMIC DNA]</scope>
    <source>
        <strain evidence="3 4">cv. Gransden 2004</strain>
    </source>
</reference>
<dbReference type="GeneID" id="112273404"/>
<evidence type="ECO:0000256" key="1">
    <source>
        <dbReference type="SAM" id="MobiDB-lite"/>
    </source>
</evidence>
<dbReference type="RefSeq" id="XP_024357901.1">
    <property type="nucleotide sequence ID" value="XM_024502133.2"/>
</dbReference>
<organism evidence="2">
    <name type="scientific">Physcomitrium patens</name>
    <name type="common">Spreading-leaved earth moss</name>
    <name type="synonym">Physcomitrella patens</name>
    <dbReference type="NCBI Taxonomy" id="3218"/>
    <lineage>
        <taxon>Eukaryota</taxon>
        <taxon>Viridiplantae</taxon>
        <taxon>Streptophyta</taxon>
        <taxon>Embryophyta</taxon>
        <taxon>Bryophyta</taxon>
        <taxon>Bryophytina</taxon>
        <taxon>Bryopsida</taxon>
        <taxon>Funariidae</taxon>
        <taxon>Funariales</taxon>
        <taxon>Funariaceae</taxon>
        <taxon>Physcomitrium</taxon>
    </lineage>
</organism>
<evidence type="ECO:0000313" key="3">
    <source>
        <dbReference type="EnsemblPlants" id="Pp3c20_16460V3.1"/>
    </source>
</evidence>
<dbReference type="EnsemblPlants" id="Pp3c20_16460V3.4">
    <property type="protein sequence ID" value="Pp3c20_16460V3.4"/>
    <property type="gene ID" value="Pp3c20_16460"/>
</dbReference>
<feature type="region of interest" description="Disordered" evidence="1">
    <location>
        <begin position="685"/>
        <end position="710"/>
    </location>
</feature>
<dbReference type="OrthoDB" id="603754at2759"/>
<protein>
    <submittedName>
        <fullName evidence="2 3">Uncharacterized protein</fullName>
    </submittedName>
</protein>
<proteinExistence type="predicted"/>
<feature type="compositionally biased region" description="Polar residues" evidence="1">
    <location>
        <begin position="218"/>
        <end position="241"/>
    </location>
</feature>
<dbReference type="PANTHER" id="PTHR33621">
    <property type="entry name" value="ASPARTIC/GLUTAMIC ACID-RICH PROTEIN"/>
    <property type="match status" value="1"/>
</dbReference>
<evidence type="ECO:0000313" key="4">
    <source>
        <dbReference type="Proteomes" id="UP000006727"/>
    </source>
</evidence>
<keyword evidence="4" id="KW-1185">Reference proteome</keyword>
<reference evidence="3" key="3">
    <citation type="submission" date="2020-12" db="UniProtKB">
        <authorList>
            <consortium name="EnsemblPlants"/>
        </authorList>
    </citation>
    <scope>IDENTIFICATION</scope>
</reference>
<dbReference type="EnsemblPlants" id="Pp3c20_16460V3.2">
    <property type="protein sequence ID" value="Pp3c20_16460V3.2"/>
    <property type="gene ID" value="Pp3c20_16460"/>
</dbReference>
<evidence type="ECO:0000313" key="2">
    <source>
        <dbReference type="EMBL" id="PNR33265.1"/>
    </source>
</evidence>
<dbReference type="Proteomes" id="UP000006727">
    <property type="component" value="Chromosome 20"/>
</dbReference>
<dbReference type="PaxDb" id="3218-PP1S44_133V6.1"/>